<dbReference type="InterPro" id="IPR011011">
    <property type="entry name" value="Znf_FYVE_PHD"/>
</dbReference>
<evidence type="ECO:0000256" key="1">
    <source>
        <dbReference type="ARBA" id="ARBA00004123"/>
    </source>
</evidence>
<name>A0A0P1BG58_9BASI</name>
<dbReference type="PANTHER" id="PTHR13793:SF107">
    <property type="entry name" value="BROMODOMAIN-CONTAINING PROTEIN HOMOLOG"/>
    <property type="match status" value="1"/>
</dbReference>
<dbReference type="InterPro" id="IPR001487">
    <property type="entry name" value="Bromodomain"/>
</dbReference>
<evidence type="ECO:0000313" key="17">
    <source>
        <dbReference type="EMBL" id="CEH14696.1"/>
    </source>
</evidence>
<evidence type="ECO:0000256" key="9">
    <source>
        <dbReference type="ARBA" id="ARBA00023242"/>
    </source>
</evidence>
<evidence type="ECO:0000256" key="6">
    <source>
        <dbReference type="ARBA" id="ARBA00022833"/>
    </source>
</evidence>
<dbReference type="InterPro" id="IPR034732">
    <property type="entry name" value="EPHD"/>
</dbReference>
<evidence type="ECO:0000256" key="4">
    <source>
        <dbReference type="ARBA" id="ARBA00022737"/>
    </source>
</evidence>
<dbReference type="GO" id="GO:0006325">
    <property type="term" value="P:chromatin organization"/>
    <property type="evidence" value="ECO:0007669"/>
    <property type="project" value="UniProtKB-ARBA"/>
</dbReference>
<evidence type="ECO:0000256" key="11">
    <source>
        <dbReference type="PROSITE-ProRule" id="PRU00146"/>
    </source>
</evidence>
<comment type="subcellular location">
    <subcellularLocation>
        <location evidence="1">Nucleus</location>
    </subcellularLocation>
</comment>
<evidence type="ECO:0000259" key="13">
    <source>
        <dbReference type="PROSITE" id="PS50014"/>
    </source>
</evidence>
<dbReference type="STRING" id="401625.A0A0P1BG58"/>
<proteinExistence type="predicted"/>
<evidence type="ECO:0000256" key="7">
    <source>
        <dbReference type="ARBA" id="ARBA00022990"/>
    </source>
</evidence>
<dbReference type="InterPro" id="IPR000313">
    <property type="entry name" value="PWWP_dom"/>
</dbReference>
<feature type="compositionally biased region" description="Polar residues" evidence="12">
    <location>
        <begin position="988"/>
        <end position="998"/>
    </location>
</feature>
<keyword evidence="4" id="KW-0677">Repeat</keyword>
<dbReference type="GO" id="GO:0006357">
    <property type="term" value="P:regulation of transcription by RNA polymerase II"/>
    <property type="evidence" value="ECO:0007669"/>
    <property type="project" value="TreeGrafter"/>
</dbReference>
<feature type="region of interest" description="Disordered" evidence="12">
    <location>
        <begin position="323"/>
        <end position="343"/>
    </location>
</feature>
<dbReference type="EMBL" id="CCYA01000247">
    <property type="protein sequence ID" value="CEH14696.1"/>
    <property type="molecule type" value="Genomic_DNA"/>
</dbReference>
<dbReference type="Proteomes" id="UP000054845">
    <property type="component" value="Unassembled WGS sequence"/>
</dbReference>
<dbReference type="InterPro" id="IPR019787">
    <property type="entry name" value="Znf_PHD-finger"/>
</dbReference>
<feature type="region of interest" description="Disordered" evidence="12">
    <location>
        <begin position="841"/>
        <end position="896"/>
    </location>
</feature>
<dbReference type="PANTHER" id="PTHR13793">
    <property type="entry name" value="PHD FINGER PROTEINS"/>
    <property type="match status" value="1"/>
</dbReference>
<feature type="domain" description="Bromo" evidence="13">
    <location>
        <begin position="576"/>
        <end position="646"/>
    </location>
</feature>
<dbReference type="PROSITE" id="PS50014">
    <property type="entry name" value="BROMODOMAIN_2"/>
    <property type="match status" value="1"/>
</dbReference>
<dbReference type="CDD" id="cd15492">
    <property type="entry name" value="PHD_BRPF_JADE_like"/>
    <property type="match status" value="1"/>
</dbReference>
<evidence type="ECO:0000256" key="8">
    <source>
        <dbReference type="ARBA" id="ARBA00023117"/>
    </source>
</evidence>
<dbReference type="Pfam" id="PF13832">
    <property type="entry name" value="zf-HC5HC2H_2"/>
    <property type="match status" value="1"/>
</dbReference>
<feature type="region of interest" description="Disordered" evidence="12">
    <location>
        <begin position="758"/>
        <end position="793"/>
    </location>
</feature>
<keyword evidence="2" id="KW-0597">Phosphoprotein</keyword>
<feature type="domain" description="PHD-type" evidence="14">
    <location>
        <begin position="173"/>
        <end position="223"/>
    </location>
</feature>
<feature type="compositionally biased region" description="Basic and acidic residues" evidence="12">
    <location>
        <begin position="1109"/>
        <end position="1124"/>
    </location>
</feature>
<keyword evidence="9" id="KW-0539">Nucleus</keyword>
<dbReference type="PROSITE" id="PS50812">
    <property type="entry name" value="PWWP"/>
    <property type="match status" value="1"/>
</dbReference>
<feature type="compositionally biased region" description="Basic and acidic residues" evidence="12">
    <location>
        <begin position="758"/>
        <end position="769"/>
    </location>
</feature>
<dbReference type="FunFam" id="3.30.40.10:FF:000008">
    <property type="entry name" value="Bromodomain containing 1, isoform CRA_a"/>
    <property type="match status" value="1"/>
</dbReference>
<organism evidence="17 18">
    <name type="scientific">Ceraceosorus bombacis</name>
    <dbReference type="NCBI Taxonomy" id="401625"/>
    <lineage>
        <taxon>Eukaryota</taxon>
        <taxon>Fungi</taxon>
        <taxon>Dikarya</taxon>
        <taxon>Basidiomycota</taxon>
        <taxon>Ustilaginomycotina</taxon>
        <taxon>Exobasidiomycetes</taxon>
        <taxon>Ceraceosorales</taxon>
        <taxon>Ceraceosoraceae</taxon>
        <taxon>Ceraceosorus</taxon>
    </lineage>
</organism>
<evidence type="ECO:0000256" key="12">
    <source>
        <dbReference type="SAM" id="MobiDB-lite"/>
    </source>
</evidence>
<dbReference type="PROSITE" id="PS50016">
    <property type="entry name" value="ZF_PHD_2"/>
    <property type="match status" value="1"/>
</dbReference>
<keyword evidence="6" id="KW-0862">Zinc</keyword>
<dbReference type="InterPro" id="IPR050701">
    <property type="entry name" value="Histone_Mod_Regulator"/>
</dbReference>
<dbReference type="PROSITE" id="PS51805">
    <property type="entry name" value="EPHD"/>
    <property type="match status" value="1"/>
</dbReference>
<keyword evidence="8 10" id="KW-0103">Bromodomain</keyword>
<evidence type="ECO:0000256" key="5">
    <source>
        <dbReference type="ARBA" id="ARBA00022771"/>
    </source>
</evidence>
<dbReference type="FunFam" id="3.30.40.10:FF:000007">
    <property type="entry name" value="Bromodomain containing 1, isoform CRA_b"/>
    <property type="match status" value="1"/>
</dbReference>
<feature type="compositionally biased region" description="Low complexity" evidence="12">
    <location>
        <begin position="1029"/>
        <end position="1039"/>
    </location>
</feature>
<feature type="compositionally biased region" description="Low complexity" evidence="12">
    <location>
        <begin position="841"/>
        <end position="850"/>
    </location>
</feature>
<dbReference type="InterPro" id="IPR019786">
    <property type="entry name" value="Zinc_finger_PHD-type_CS"/>
</dbReference>
<dbReference type="Pfam" id="PF13831">
    <property type="entry name" value="PHD_2"/>
    <property type="match status" value="1"/>
</dbReference>
<dbReference type="InterPro" id="IPR013083">
    <property type="entry name" value="Znf_RING/FYVE/PHD"/>
</dbReference>
<dbReference type="SMART" id="SM00297">
    <property type="entry name" value="BROMO"/>
    <property type="match status" value="1"/>
</dbReference>
<evidence type="ECO:0000259" key="14">
    <source>
        <dbReference type="PROSITE" id="PS50016"/>
    </source>
</evidence>
<dbReference type="Pfam" id="PF00439">
    <property type="entry name" value="Bromodomain"/>
    <property type="match status" value="1"/>
</dbReference>
<dbReference type="PROSITE" id="PS00633">
    <property type="entry name" value="BROMODOMAIN_1"/>
    <property type="match status" value="1"/>
</dbReference>
<feature type="compositionally biased region" description="Polar residues" evidence="12">
    <location>
        <begin position="1040"/>
        <end position="1051"/>
    </location>
</feature>
<evidence type="ECO:0000256" key="2">
    <source>
        <dbReference type="ARBA" id="ARBA00022553"/>
    </source>
</evidence>
<keyword evidence="5 11" id="KW-0863">Zinc-finger</keyword>
<feature type="compositionally biased region" description="Basic and acidic residues" evidence="12">
    <location>
        <begin position="1132"/>
        <end position="1144"/>
    </location>
</feature>
<feature type="compositionally biased region" description="Acidic residues" evidence="12">
    <location>
        <begin position="1085"/>
        <end position="1108"/>
    </location>
</feature>
<dbReference type="SUPFAM" id="SSF57903">
    <property type="entry name" value="FYVE/PHD zinc finger"/>
    <property type="match status" value="1"/>
</dbReference>
<dbReference type="SUPFAM" id="SSF63748">
    <property type="entry name" value="Tudor/PWWP/MBT"/>
    <property type="match status" value="1"/>
</dbReference>
<feature type="compositionally biased region" description="Basic and acidic residues" evidence="12">
    <location>
        <begin position="883"/>
        <end position="895"/>
    </location>
</feature>
<feature type="compositionally biased region" description="Low complexity" evidence="12">
    <location>
        <begin position="1172"/>
        <end position="1189"/>
    </location>
</feature>
<dbReference type="PROSITE" id="PS01359">
    <property type="entry name" value="ZF_PHD_1"/>
    <property type="match status" value="1"/>
</dbReference>
<dbReference type="SUPFAM" id="SSF47370">
    <property type="entry name" value="Bromodomain"/>
    <property type="match status" value="1"/>
</dbReference>
<evidence type="ECO:0000313" key="18">
    <source>
        <dbReference type="Proteomes" id="UP000054845"/>
    </source>
</evidence>
<dbReference type="Gene3D" id="2.30.30.140">
    <property type="match status" value="1"/>
</dbReference>
<accession>A0A0P1BG58</accession>
<dbReference type="InterPro" id="IPR036427">
    <property type="entry name" value="Bromodomain-like_sf"/>
</dbReference>
<reference evidence="17 18" key="1">
    <citation type="submission" date="2014-09" db="EMBL/GenBank/DDBJ databases">
        <authorList>
            <person name="Magalhaes I.L.F."/>
            <person name="Oliveira U."/>
            <person name="Santos F.R."/>
            <person name="Vidigal T.H.D.A."/>
            <person name="Brescovit A.D."/>
            <person name="Santos A.J."/>
        </authorList>
    </citation>
    <scope>NUCLEOTIDE SEQUENCE [LARGE SCALE GENOMIC DNA]</scope>
</reference>
<dbReference type="GO" id="GO:0008270">
    <property type="term" value="F:zinc ion binding"/>
    <property type="evidence" value="ECO:0007669"/>
    <property type="project" value="UniProtKB-KW"/>
</dbReference>
<sequence length="1262" mass="140620">MPSSTPNSLPLASSLPRVSFRKVPASEVLAYRNDGTHLSGAVAPNESASTSIATPSAMAHVSVMDAHYIAYGYNDGTSFEKPEHYLRHVEPLEMERNRQVEYDMDEQDKEWLDALNQDRRKDQLDQISYESFEIIIDRFEKEWFDLIKRVPSHRRDGREGAADGKDEGSDGEDTECAICSDAECENSNAIVFCDGCNLAVHQDCYGIPYIPEGQWLCRKCTVSPDRAVSCVLCPNEGGAFKQTTQGKWAHLLCAVWIPETGVSNPVYMEPIDSVERIPKARWKLQCYLCQHRTGACIQCDNKHCFTAFHVTCARKAQLLVRSQRQRATHHSHNGAAGAGSDSEEEESNEVLKAYCHKHLPGKIRLAKASEARIKEIAASEPEGLTSAARAQGLSSALEAPDQTKKRSIKLVVRSGADGSRPAGGAGASTLSKEARAYKKTYRSGPPLVPAYIVTRVMEYISKISLRKKLELVQRIARFWSLKREARRGAPLLKRLHLEPWTASKDGKEQTDAQRVKKLEFLFRLREDLEKIRMLAELVRKREKEKLRGVQLLRDSLVNGVLLPYLGVLRKILERVSSLDRAGFFSRPVSAIDVPDYHTVIKSPMDWSTISQKLEALHYATALEFKQDILLVLNNAMHYNKPETAFHRSALRILKACQDEKGGIFLELDRLAKVHSDVEAGVPEGEGLDLEPEESLIDLLGSYNDEDIFDAIEQHGDNGQAPANVVEDLTRHYYRVEATSLPAQRSVKANKRLARIERGKRAAETRRNAREQLAMTTGADASVSHEKRDANRDQQLQLQEEKEAHIKARRHAAAVIASRAAVVARQKKKAEADAAAAAAASKRASASASASVGTDLKRSHSASISSKTLVGSDGQAPPSFGKVVQDRHTPETHEVQEMDDWDSFKLFNSGWVLPDGARRVRHPPPAVTEPLAKRARTGTLSTEPVPSLAGDDAAERSGASAKATQKRRSRSRTEEKVSKRGSKTRLRNMDTSVSSTGTVRTHFRGSHGQFIKATEDPNKPRKAKTRDATDASSSRSASRSNKVVKTYSSGNRWSEMPPSSPLSSEVEEDDETVRMETDSDVLTGQDEQEADSDELSDLDDEVQEEEEKDLEAQREAEREHRNAIRREKHRLKRLAEMKAHEEHKERMKRSRMEKKAEGAAAMLIDDDAPDALQAQQQQHHQQQAHAASSSVAPKARPAHLPEMGMPSDFDGGTLVWAKMTGWPFYPAEVLDPAMDEVPDHILDMQTEAGPTSVEEMDWQQQQH</sequence>
<feature type="compositionally biased region" description="Low complexity" evidence="12">
    <location>
        <begin position="1053"/>
        <end position="1063"/>
    </location>
</feature>
<feature type="compositionally biased region" description="Basic residues" evidence="12">
    <location>
        <begin position="323"/>
        <end position="332"/>
    </location>
</feature>
<dbReference type="OrthoDB" id="20839at2759"/>
<dbReference type="PRINTS" id="PR00503">
    <property type="entry name" value="BROMODOMAIN"/>
</dbReference>
<dbReference type="InterPro" id="IPR019542">
    <property type="entry name" value="Enhancer_polycomb-like_N"/>
</dbReference>
<feature type="compositionally biased region" description="Basic and acidic residues" evidence="12">
    <location>
        <begin position="782"/>
        <end position="791"/>
    </location>
</feature>
<dbReference type="AlphaFoldDB" id="A0A0P1BG58"/>
<feature type="domain" description="PHD-type" evidence="16">
    <location>
        <begin position="227"/>
        <end position="359"/>
    </location>
</feature>
<feature type="region of interest" description="Disordered" evidence="12">
    <location>
        <begin position="914"/>
        <end position="1205"/>
    </location>
</feature>
<dbReference type="SMART" id="SM00249">
    <property type="entry name" value="PHD"/>
    <property type="match status" value="2"/>
</dbReference>
<evidence type="ECO:0000259" key="15">
    <source>
        <dbReference type="PROSITE" id="PS50812"/>
    </source>
</evidence>
<evidence type="ECO:0000256" key="10">
    <source>
        <dbReference type="PROSITE-ProRule" id="PRU00035"/>
    </source>
</evidence>
<dbReference type="Gene3D" id="3.30.40.10">
    <property type="entry name" value="Zinc/RING finger domain, C3HC4 (zinc finger)"/>
    <property type="match status" value="2"/>
</dbReference>
<keyword evidence="3" id="KW-0479">Metal-binding</keyword>
<dbReference type="InterPro" id="IPR018359">
    <property type="entry name" value="Bromodomain_CS"/>
</dbReference>
<dbReference type="Gene3D" id="1.20.920.10">
    <property type="entry name" value="Bromodomain-like"/>
    <property type="match status" value="1"/>
</dbReference>
<protein>
    <submittedName>
        <fullName evidence="17">PHD finger protein BR140/LIN-49</fullName>
    </submittedName>
</protein>
<feature type="compositionally biased region" description="Basic and acidic residues" evidence="12">
    <location>
        <begin position="1012"/>
        <end position="1028"/>
    </location>
</feature>
<dbReference type="CDD" id="cd04369">
    <property type="entry name" value="Bromodomain"/>
    <property type="match status" value="1"/>
</dbReference>
<keyword evidence="18" id="KW-1185">Reference proteome</keyword>
<evidence type="ECO:0000259" key="16">
    <source>
        <dbReference type="PROSITE" id="PS51805"/>
    </source>
</evidence>
<dbReference type="InterPro" id="IPR001965">
    <property type="entry name" value="Znf_PHD"/>
</dbReference>
<feature type="domain" description="PWWP" evidence="15">
    <location>
        <begin position="1210"/>
        <end position="1262"/>
    </location>
</feature>
<dbReference type="GO" id="GO:0005634">
    <property type="term" value="C:nucleus"/>
    <property type="evidence" value="ECO:0007669"/>
    <property type="project" value="UniProtKB-SubCell"/>
</dbReference>
<evidence type="ECO:0000256" key="3">
    <source>
        <dbReference type="ARBA" id="ARBA00022723"/>
    </source>
</evidence>
<dbReference type="Pfam" id="PF10513">
    <property type="entry name" value="EPL1"/>
    <property type="match status" value="1"/>
</dbReference>
<keyword evidence="7" id="KW-0007">Acetylation</keyword>